<protein>
    <submittedName>
        <fullName evidence="2">Uncharacterized protein</fullName>
    </submittedName>
</protein>
<accession>A0A3M7QYY8</accession>
<gene>
    <name evidence="2" type="ORF">BpHYR1_016336</name>
</gene>
<feature type="transmembrane region" description="Helical" evidence="1">
    <location>
        <begin position="80"/>
        <end position="103"/>
    </location>
</feature>
<keyword evidence="1" id="KW-1133">Transmembrane helix</keyword>
<comment type="caution">
    <text evidence="2">The sequence shown here is derived from an EMBL/GenBank/DDBJ whole genome shotgun (WGS) entry which is preliminary data.</text>
</comment>
<dbReference type="EMBL" id="REGN01004777">
    <property type="protein sequence ID" value="RNA16185.1"/>
    <property type="molecule type" value="Genomic_DNA"/>
</dbReference>
<dbReference type="Proteomes" id="UP000276133">
    <property type="component" value="Unassembled WGS sequence"/>
</dbReference>
<reference evidence="2 3" key="1">
    <citation type="journal article" date="2018" name="Sci. Rep.">
        <title>Genomic signatures of local adaptation to the degree of environmental predictability in rotifers.</title>
        <authorList>
            <person name="Franch-Gras L."/>
            <person name="Hahn C."/>
            <person name="Garcia-Roger E.M."/>
            <person name="Carmona M.J."/>
            <person name="Serra M."/>
            <person name="Gomez A."/>
        </authorList>
    </citation>
    <scope>NUCLEOTIDE SEQUENCE [LARGE SCALE GENOMIC DNA]</scope>
    <source>
        <strain evidence="2">HYR1</strain>
    </source>
</reference>
<sequence length="156" mass="17377">MYKTLQIRLSSNFFNFSKKKNFGKDFIPIMENKTNKHRLAIYIIKIVNMFYLHDSETLSFSTEVFFEAAAFGLAKLQVELFWLTGFAALLVELIDSLAVMAVVDKARVDEENPAADELVPSEDVGASGFFTSSTLILISVCAASTSTTSFFALSLF</sequence>
<dbReference type="AlphaFoldDB" id="A0A3M7QYY8"/>
<evidence type="ECO:0000313" key="3">
    <source>
        <dbReference type="Proteomes" id="UP000276133"/>
    </source>
</evidence>
<evidence type="ECO:0000313" key="2">
    <source>
        <dbReference type="EMBL" id="RNA16185.1"/>
    </source>
</evidence>
<proteinExistence type="predicted"/>
<evidence type="ECO:0000256" key="1">
    <source>
        <dbReference type="SAM" id="Phobius"/>
    </source>
</evidence>
<keyword evidence="3" id="KW-1185">Reference proteome</keyword>
<keyword evidence="1" id="KW-0472">Membrane</keyword>
<feature type="transmembrane region" description="Helical" evidence="1">
    <location>
        <begin position="129"/>
        <end position="153"/>
    </location>
</feature>
<organism evidence="2 3">
    <name type="scientific">Brachionus plicatilis</name>
    <name type="common">Marine rotifer</name>
    <name type="synonym">Brachionus muelleri</name>
    <dbReference type="NCBI Taxonomy" id="10195"/>
    <lineage>
        <taxon>Eukaryota</taxon>
        <taxon>Metazoa</taxon>
        <taxon>Spiralia</taxon>
        <taxon>Gnathifera</taxon>
        <taxon>Rotifera</taxon>
        <taxon>Eurotatoria</taxon>
        <taxon>Monogononta</taxon>
        <taxon>Pseudotrocha</taxon>
        <taxon>Ploima</taxon>
        <taxon>Brachionidae</taxon>
        <taxon>Brachionus</taxon>
    </lineage>
</organism>
<keyword evidence="1" id="KW-0812">Transmembrane</keyword>
<name>A0A3M7QYY8_BRAPC</name>